<name>A0A068RL41_9FUNG</name>
<evidence type="ECO:0000313" key="4">
    <source>
        <dbReference type="Proteomes" id="UP000027586"/>
    </source>
</evidence>
<comment type="caution">
    <text evidence="3">The sequence shown here is derived from an EMBL/GenBank/DDBJ whole genome shotgun (WGS) entry which is preliminary data.</text>
</comment>
<keyword evidence="4" id="KW-1185">Reference proteome</keyword>
<dbReference type="AlphaFoldDB" id="A0A068RL41"/>
<feature type="region of interest" description="Disordered" evidence="1">
    <location>
        <begin position="386"/>
        <end position="423"/>
    </location>
</feature>
<reference evidence="3" key="1">
    <citation type="submission" date="2013-08" db="EMBL/GenBank/DDBJ databases">
        <title>Gene expansion shapes genome architecture in the human pathogen Lichtheimia corymbifera: an evolutionary genomics analysis in the ancient terrestrial Mucorales (Mucoromycotina).</title>
        <authorList>
            <person name="Schwartze V.U."/>
            <person name="Winter S."/>
            <person name="Shelest E."/>
            <person name="Marcet-Houben M."/>
            <person name="Horn F."/>
            <person name="Wehner S."/>
            <person name="Hoffmann K."/>
            <person name="Riege K."/>
            <person name="Sammeth M."/>
            <person name="Nowrousian M."/>
            <person name="Valiante V."/>
            <person name="Linde J."/>
            <person name="Jacobsen I.D."/>
            <person name="Marz M."/>
            <person name="Brakhage A.A."/>
            <person name="Gabaldon T."/>
            <person name="Bocker S."/>
            <person name="Voigt K."/>
        </authorList>
    </citation>
    <scope>NUCLEOTIDE SEQUENCE [LARGE SCALE GENOMIC DNA]</scope>
    <source>
        <strain evidence="3">FSU 9682</strain>
    </source>
</reference>
<accession>A0A068RL41</accession>
<organism evidence="3 4">
    <name type="scientific">Lichtheimia corymbifera JMRC:FSU:9682</name>
    <dbReference type="NCBI Taxonomy" id="1263082"/>
    <lineage>
        <taxon>Eukaryota</taxon>
        <taxon>Fungi</taxon>
        <taxon>Fungi incertae sedis</taxon>
        <taxon>Mucoromycota</taxon>
        <taxon>Mucoromycotina</taxon>
        <taxon>Mucoromycetes</taxon>
        <taxon>Mucorales</taxon>
        <taxon>Lichtheimiaceae</taxon>
        <taxon>Lichtheimia</taxon>
    </lineage>
</organism>
<evidence type="ECO:0000259" key="2">
    <source>
        <dbReference type="Pfam" id="PF22076"/>
    </source>
</evidence>
<dbReference type="VEuPathDB" id="FungiDB:LCOR_02571.1"/>
<proteinExistence type="predicted"/>
<protein>
    <recommendedName>
        <fullName evidence="2">Cep192-like domain-containing protein</fullName>
    </recommendedName>
</protein>
<dbReference type="EMBL" id="CBTN010000008">
    <property type="protein sequence ID" value="CDH50888.1"/>
    <property type="molecule type" value="Genomic_DNA"/>
</dbReference>
<dbReference type="OrthoDB" id="2278152at2759"/>
<feature type="domain" description="Cep192-like" evidence="2">
    <location>
        <begin position="288"/>
        <end position="392"/>
    </location>
</feature>
<gene>
    <name evidence="3" type="ORF">LCOR_02571.1</name>
</gene>
<feature type="compositionally biased region" description="Basic and acidic residues" evidence="1">
    <location>
        <begin position="392"/>
        <end position="419"/>
    </location>
</feature>
<dbReference type="Proteomes" id="UP000027586">
    <property type="component" value="Unassembled WGS sequence"/>
</dbReference>
<sequence>MISSLKQQVTMWDCHGNPILLGIGRQEHSHNQGTRNLYDNLGLSQFSFLSTGKCHHAMSFNQDSPISDTSSHHSLFGDTSKGKVPLTRSAAVKTNLYKHLDKLEASVNADFEKYAAETLARSFPVRQENMSRDEYGDNGYEEEEEEEAILGDLEHVPFVGDTRPPFGSDSIHGLSDVSAHSDREILGHLLDKDKNDDDDEYAWVPDQDLVDEKYSVSPLINHPSGNHHQHRPISPGQYFAARSLPLDSLDIMFNKSSTTNNTIEDPLSFYFKALPASLSHRHCQRKPSYVIEPDRIVLQATSETSGHTQLKITNTSDKQEHTFSVFSSRAKLRFHPRDGVVSPRSHVEVMIRARRSAIHGISKRGSSEHASDTILLLMDDGRYTQRIPVDIRSSEDDKGKPTSTQKKEQESGSEDEKHPPTCPFCALEDGCFLPK</sequence>
<evidence type="ECO:0000256" key="1">
    <source>
        <dbReference type="SAM" id="MobiDB-lite"/>
    </source>
</evidence>
<dbReference type="Pfam" id="PF22076">
    <property type="entry name" value="Cep192_D6"/>
    <property type="match status" value="1"/>
</dbReference>
<dbReference type="InterPro" id="IPR054092">
    <property type="entry name" value="Cep192-like_D6"/>
</dbReference>
<evidence type="ECO:0000313" key="3">
    <source>
        <dbReference type="EMBL" id="CDH50888.1"/>
    </source>
</evidence>